<evidence type="ECO:0000313" key="5">
    <source>
        <dbReference type="Proteomes" id="UP001231197"/>
    </source>
</evidence>
<dbReference type="EMBL" id="JASDDK010000001">
    <property type="protein sequence ID" value="MDN3491467.1"/>
    <property type="molecule type" value="Genomic_DNA"/>
</dbReference>
<dbReference type="GO" id="GO:0008483">
    <property type="term" value="F:transaminase activity"/>
    <property type="evidence" value="ECO:0007669"/>
    <property type="project" value="UniProtKB-KW"/>
</dbReference>
<dbReference type="InterPro" id="IPR015421">
    <property type="entry name" value="PyrdxlP-dep_Trfase_major"/>
</dbReference>
<evidence type="ECO:0000313" key="4">
    <source>
        <dbReference type="EMBL" id="MDN3491467.1"/>
    </source>
</evidence>
<dbReference type="SUPFAM" id="SSF53383">
    <property type="entry name" value="PLP-dependent transferases"/>
    <property type="match status" value="1"/>
</dbReference>
<name>A0ABT7ZR48_9FLAO</name>
<dbReference type="Proteomes" id="UP001231197">
    <property type="component" value="Unassembled WGS sequence"/>
</dbReference>
<gene>
    <name evidence="4" type="ORF">QMA06_01955</name>
</gene>
<feature type="domain" description="Aminotransferase class I/classII large" evidence="3">
    <location>
        <begin position="161"/>
        <end position="339"/>
    </location>
</feature>
<dbReference type="Gene3D" id="3.40.640.10">
    <property type="entry name" value="Type I PLP-dependent aspartate aminotransferase-like (Major domain)"/>
    <property type="match status" value="1"/>
</dbReference>
<proteinExistence type="predicted"/>
<dbReference type="InterPro" id="IPR050087">
    <property type="entry name" value="AON_synthase_class-II"/>
</dbReference>
<dbReference type="InterPro" id="IPR015422">
    <property type="entry name" value="PyrdxlP-dep_Trfase_small"/>
</dbReference>
<keyword evidence="2" id="KW-0808">Transferase</keyword>
<protein>
    <submittedName>
        <fullName evidence="4">Aminotransferase class I/II-fold pyridoxal phosphate-dependent enzyme</fullName>
    </submittedName>
</protein>
<evidence type="ECO:0000259" key="3">
    <source>
        <dbReference type="Pfam" id="PF00155"/>
    </source>
</evidence>
<keyword evidence="4" id="KW-0032">Aminotransferase</keyword>
<dbReference type="Gene3D" id="3.90.1150.10">
    <property type="entry name" value="Aspartate Aminotransferase, domain 1"/>
    <property type="match status" value="1"/>
</dbReference>
<dbReference type="PANTHER" id="PTHR13693">
    <property type="entry name" value="CLASS II AMINOTRANSFERASE/8-AMINO-7-OXONONANOATE SYNTHASE"/>
    <property type="match status" value="1"/>
</dbReference>
<evidence type="ECO:0000256" key="1">
    <source>
        <dbReference type="ARBA" id="ARBA00001933"/>
    </source>
</evidence>
<sequence length="343" mass="37982">MMLVDEFPDRTITVRGKTYLYFGGTSYLGLATHKGFQQLIIEGLTQWGTSFGSSRNANVKLSVYATAETLLTKWIKAEDVVTVSSGALAGKLVLDYLSKSNPVFYHYPKTHPAIVAKNSLLLFEANQLHPRLLDHKIEDIVISADAVLASEMFSTSFDFLNEIPKHKTITLLVDESHSIGILGESGRGIFTEINTNRAINTIVVASMGKALGVSGGFIGGEKTVINSIKNEATFISSSGANPCYLQAFIRGQHIYKSQLNLLKANISYLFSQLNERISSSQNENYPVLYFKNEDIYQNLLEQKIVITSFLYPTYNVPMNRIVITANHTEADLKILANALNNLI</sequence>
<comment type="cofactor">
    <cofactor evidence="1">
        <name>pyridoxal 5'-phosphate</name>
        <dbReference type="ChEBI" id="CHEBI:597326"/>
    </cofactor>
</comment>
<keyword evidence="5" id="KW-1185">Reference proteome</keyword>
<accession>A0ABT7ZR48</accession>
<reference evidence="4 5" key="1">
    <citation type="journal article" date="2023" name="Int. J. Syst. Evol. Microbiol.">
        <title>Winogradskyella bathintestinalis sp. nov., isolated from the intestine of the deep-sea loosejaw dragonfish, Malacosteus niger.</title>
        <authorList>
            <person name="Uniacke-Lowe S."/>
            <person name="Johnson C.N."/>
            <person name="Stanton C."/>
            <person name="Hill C."/>
            <person name="Ross P."/>
        </authorList>
    </citation>
    <scope>NUCLEOTIDE SEQUENCE [LARGE SCALE GENOMIC DNA]</scope>
    <source>
        <strain evidence="4 5">APC 3343</strain>
    </source>
</reference>
<comment type="caution">
    <text evidence="4">The sequence shown here is derived from an EMBL/GenBank/DDBJ whole genome shotgun (WGS) entry which is preliminary data.</text>
</comment>
<dbReference type="InterPro" id="IPR004839">
    <property type="entry name" value="Aminotransferase_I/II_large"/>
</dbReference>
<dbReference type="Pfam" id="PF00155">
    <property type="entry name" value="Aminotran_1_2"/>
    <property type="match status" value="1"/>
</dbReference>
<dbReference type="InterPro" id="IPR015424">
    <property type="entry name" value="PyrdxlP-dep_Trfase"/>
</dbReference>
<organism evidence="4 5">
    <name type="scientific">Winogradskyella bathintestinalis</name>
    <dbReference type="NCBI Taxonomy" id="3035208"/>
    <lineage>
        <taxon>Bacteria</taxon>
        <taxon>Pseudomonadati</taxon>
        <taxon>Bacteroidota</taxon>
        <taxon>Flavobacteriia</taxon>
        <taxon>Flavobacteriales</taxon>
        <taxon>Flavobacteriaceae</taxon>
        <taxon>Winogradskyella</taxon>
    </lineage>
</organism>
<dbReference type="RefSeq" id="WP_290205169.1">
    <property type="nucleotide sequence ID" value="NZ_JASDDK010000001.1"/>
</dbReference>
<evidence type="ECO:0000256" key="2">
    <source>
        <dbReference type="ARBA" id="ARBA00022679"/>
    </source>
</evidence>